<accession>A0ABC8IXG9</accession>
<reference evidence="1 2" key="1">
    <citation type="submission" date="2022-03" db="EMBL/GenBank/DDBJ databases">
        <authorList>
            <person name="Macdonald S."/>
            <person name="Ahmed S."/>
            <person name="Newling K."/>
        </authorList>
    </citation>
    <scope>NUCLEOTIDE SEQUENCE [LARGE SCALE GENOMIC DNA]</scope>
</reference>
<gene>
    <name evidence="1" type="ORF">ERUC_LOCUS3979</name>
</gene>
<proteinExistence type="predicted"/>
<evidence type="ECO:0000313" key="1">
    <source>
        <dbReference type="EMBL" id="CAH8305803.1"/>
    </source>
</evidence>
<protein>
    <submittedName>
        <fullName evidence="1">Uncharacterized protein</fullName>
    </submittedName>
</protein>
<dbReference type="AlphaFoldDB" id="A0ABC8IXG9"/>
<dbReference type="Proteomes" id="UP001642260">
    <property type="component" value="Unassembled WGS sequence"/>
</dbReference>
<keyword evidence="2" id="KW-1185">Reference proteome</keyword>
<dbReference type="EMBL" id="CAKOAT010061821">
    <property type="protein sequence ID" value="CAH8305803.1"/>
    <property type="molecule type" value="Genomic_DNA"/>
</dbReference>
<organism evidence="1 2">
    <name type="scientific">Eruca vesicaria subsp. sativa</name>
    <name type="common">Garden rocket</name>
    <name type="synonym">Eruca sativa</name>
    <dbReference type="NCBI Taxonomy" id="29727"/>
    <lineage>
        <taxon>Eukaryota</taxon>
        <taxon>Viridiplantae</taxon>
        <taxon>Streptophyta</taxon>
        <taxon>Embryophyta</taxon>
        <taxon>Tracheophyta</taxon>
        <taxon>Spermatophyta</taxon>
        <taxon>Magnoliopsida</taxon>
        <taxon>eudicotyledons</taxon>
        <taxon>Gunneridae</taxon>
        <taxon>Pentapetalae</taxon>
        <taxon>rosids</taxon>
        <taxon>malvids</taxon>
        <taxon>Brassicales</taxon>
        <taxon>Brassicaceae</taxon>
        <taxon>Brassiceae</taxon>
        <taxon>Eruca</taxon>
    </lineage>
</organism>
<comment type="caution">
    <text evidence="1">The sequence shown here is derived from an EMBL/GenBank/DDBJ whole genome shotgun (WGS) entry which is preliminary data.</text>
</comment>
<name>A0ABC8IXG9_ERUVS</name>
<evidence type="ECO:0000313" key="2">
    <source>
        <dbReference type="Proteomes" id="UP001642260"/>
    </source>
</evidence>
<sequence>MNTEPNYALSFDYYTKEATTVPKREIIVNIKRENTNQTCISFMIGFLTTALRYLTDTTTNVMQHLLIYHDITLNAARSIIESTNDHVYNVVSNLTDHQGTDLHVIVSTCIKVQTFTSCNICSHIMTSHSTRREVS</sequence>